<dbReference type="InterPro" id="IPR016197">
    <property type="entry name" value="Chromo-like_dom_sf"/>
</dbReference>
<evidence type="ECO:0000259" key="5">
    <source>
        <dbReference type="PROSITE" id="PS50013"/>
    </source>
</evidence>
<dbReference type="GO" id="GO:0000792">
    <property type="term" value="C:heterochromatin"/>
    <property type="evidence" value="ECO:0007669"/>
    <property type="project" value="UniProtKB-ARBA"/>
</dbReference>
<dbReference type="Proteomes" id="UP001303373">
    <property type="component" value="Chromosome 8"/>
</dbReference>
<feature type="domain" description="Chromo" evidence="5">
    <location>
        <begin position="49"/>
        <end position="110"/>
    </location>
</feature>
<gene>
    <name evidence="6" type="ORF">R9X50_00550600</name>
</gene>
<dbReference type="AlphaFoldDB" id="A0AAQ3RAX7"/>
<dbReference type="CDD" id="cd00024">
    <property type="entry name" value="CD_CSD"/>
    <property type="match status" value="1"/>
</dbReference>
<protein>
    <recommendedName>
        <fullName evidence="5">Chromo domain-containing protein</fullName>
    </recommendedName>
</protein>
<evidence type="ECO:0000256" key="3">
    <source>
        <dbReference type="ARBA" id="ARBA00023242"/>
    </source>
</evidence>
<evidence type="ECO:0000313" key="6">
    <source>
        <dbReference type="EMBL" id="WPH02641.1"/>
    </source>
</evidence>
<feature type="compositionally biased region" description="Basic residues" evidence="4">
    <location>
        <begin position="113"/>
        <end position="124"/>
    </location>
</feature>
<sequence length="243" mass="26994">MPPLDISDIASESGSDGPDEIPAKAPHGKDESEIDEDDDDDDEDEEDEYKVEKILNHDFTEEGITIYQIKWLGYDKKSDLTWEPVENLNNAPQILKAYHEKIGGPPKPPQKASAKKVGRGKKKRTAADAFEDSPAPATASTRRKSNNNKADAVKSNGTLEKKKRELPVGSWEDHITRVVSIVESGVGDKRTLGGLLEWNADGSKTEHSLKVLRTKCPQRLLDYYEQHLVFKGESPPSSIKADF</sequence>
<reference evidence="6 7" key="1">
    <citation type="submission" date="2023-11" db="EMBL/GenBank/DDBJ databases">
        <title>An acidophilic fungus is an integral part of prey digestion in a carnivorous sundew plant.</title>
        <authorList>
            <person name="Tsai I.J."/>
        </authorList>
    </citation>
    <scope>NUCLEOTIDE SEQUENCE [LARGE SCALE GENOMIC DNA]</scope>
    <source>
        <strain evidence="6">169a</strain>
    </source>
</reference>
<keyword evidence="3" id="KW-0539">Nucleus</keyword>
<comment type="subcellular location">
    <subcellularLocation>
        <location evidence="1">Nucleus</location>
    </subcellularLocation>
</comment>
<accession>A0AAQ3RAX7</accession>
<organism evidence="6 7">
    <name type="scientific">Acrodontium crateriforme</name>
    <dbReference type="NCBI Taxonomy" id="150365"/>
    <lineage>
        <taxon>Eukaryota</taxon>
        <taxon>Fungi</taxon>
        <taxon>Dikarya</taxon>
        <taxon>Ascomycota</taxon>
        <taxon>Pezizomycotina</taxon>
        <taxon>Dothideomycetes</taxon>
        <taxon>Dothideomycetidae</taxon>
        <taxon>Mycosphaerellales</taxon>
        <taxon>Teratosphaeriaceae</taxon>
        <taxon>Acrodontium</taxon>
    </lineage>
</organism>
<dbReference type="EMBL" id="CP138587">
    <property type="protein sequence ID" value="WPH02641.1"/>
    <property type="molecule type" value="Genomic_DNA"/>
</dbReference>
<dbReference type="InterPro" id="IPR023779">
    <property type="entry name" value="Chromodomain_CS"/>
</dbReference>
<dbReference type="SMART" id="SM00300">
    <property type="entry name" value="ChSh"/>
    <property type="match status" value="1"/>
</dbReference>
<comment type="subunit">
    <text evidence="2">Component of the NuA4 histone acetyltransferase complex.</text>
</comment>
<dbReference type="PROSITE" id="PS00598">
    <property type="entry name" value="CHROMO_1"/>
    <property type="match status" value="1"/>
</dbReference>
<name>A0AAQ3RAX7_9PEZI</name>
<dbReference type="GO" id="GO:0006338">
    <property type="term" value="P:chromatin remodeling"/>
    <property type="evidence" value="ECO:0007669"/>
    <property type="project" value="UniProtKB-ARBA"/>
</dbReference>
<dbReference type="GO" id="GO:0005634">
    <property type="term" value="C:nucleus"/>
    <property type="evidence" value="ECO:0007669"/>
    <property type="project" value="UniProtKB-SubCell"/>
</dbReference>
<proteinExistence type="predicted"/>
<dbReference type="SUPFAM" id="SSF54160">
    <property type="entry name" value="Chromo domain-like"/>
    <property type="match status" value="2"/>
</dbReference>
<dbReference type="Pfam" id="PF00385">
    <property type="entry name" value="Chromo"/>
    <property type="match status" value="1"/>
</dbReference>
<dbReference type="Gene3D" id="2.40.50.40">
    <property type="match status" value="2"/>
</dbReference>
<dbReference type="InterPro" id="IPR051219">
    <property type="entry name" value="Heterochromatin_chromo-domain"/>
</dbReference>
<dbReference type="PROSITE" id="PS50013">
    <property type="entry name" value="CHROMO_2"/>
    <property type="match status" value="1"/>
</dbReference>
<evidence type="ECO:0000313" key="7">
    <source>
        <dbReference type="Proteomes" id="UP001303373"/>
    </source>
</evidence>
<keyword evidence="7" id="KW-1185">Reference proteome</keyword>
<evidence type="ECO:0000256" key="2">
    <source>
        <dbReference type="ARBA" id="ARBA00011353"/>
    </source>
</evidence>
<evidence type="ECO:0000256" key="4">
    <source>
        <dbReference type="SAM" id="MobiDB-lite"/>
    </source>
</evidence>
<feature type="region of interest" description="Disordered" evidence="4">
    <location>
        <begin position="1"/>
        <end position="54"/>
    </location>
</feature>
<dbReference type="PANTHER" id="PTHR22812">
    <property type="entry name" value="CHROMOBOX PROTEIN"/>
    <property type="match status" value="1"/>
</dbReference>
<dbReference type="InterPro" id="IPR000953">
    <property type="entry name" value="Chromo/chromo_shadow_dom"/>
</dbReference>
<evidence type="ECO:0000256" key="1">
    <source>
        <dbReference type="ARBA" id="ARBA00004123"/>
    </source>
</evidence>
<feature type="compositionally biased region" description="Acidic residues" evidence="4">
    <location>
        <begin position="32"/>
        <end position="49"/>
    </location>
</feature>
<dbReference type="InterPro" id="IPR008251">
    <property type="entry name" value="Chromo_shadow_dom"/>
</dbReference>
<dbReference type="Pfam" id="PF01393">
    <property type="entry name" value="Chromo_shadow"/>
    <property type="match status" value="1"/>
</dbReference>
<feature type="region of interest" description="Disordered" evidence="4">
    <location>
        <begin position="99"/>
        <end position="166"/>
    </location>
</feature>
<dbReference type="SMART" id="SM00298">
    <property type="entry name" value="CHROMO"/>
    <property type="match status" value="1"/>
</dbReference>
<dbReference type="InterPro" id="IPR023780">
    <property type="entry name" value="Chromo_domain"/>
</dbReference>